<accession>X1F0Z9</accession>
<protein>
    <submittedName>
        <fullName evidence="1">Uncharacterized protein</fullName>
    </submittedName>
</protein>
<sequence length="118" mass="13926">MLEKEKGEIGCALMKGKISIKKLKEQSVEEKVEEFLKNSTENSAYSIQGIMMELFHIEEEDIKGVSFKDMKKGLPTLDSRIRRTLELLIKNDKIKKRKYSNAYYYYWKDDKHDQINGK</sequence>
<proteinExistence type="predicted"/>
<dbReference type="AlphaFoldDB" id="X1F0Z9"/>
<name>X1F0Z9_9ZZZZ</name>
<evidence type="ECO:0000313" key="1">
    <source>
        <dbReference type="EMBL" id="GAH26260.1"/>
    </source>
</evidence>
<reference evidence="1" key="1">
    <citation type="journal article" date="2014" name="Front. Microbiol.">
        <title>High frequency of phylogenetically diverse reductive dehalogenase-homologous genes in deep subseafloor sedimentary metagenomes.</title>
        <authorList>
            <person name="Kawai M."/>
            <person name="Futagami T."/>
            <person name="Toyoda A."/>
            <person name="Takaki Y."/>
            <person name="Nishi S."/>
            <person name="Hori S."/>
            <person name="Arai W."/>
            <person name="Tsubouchi T."/>
            <person name="Morono Y."/>
            <person name="Uchiyama I."/>
            <person name="Ito T."/>
            <person name="Fujiyama A."/>
            <person name="Inagaki F."/>
            <person name="Takami H."/>
        </authorList>
    </citation>
    <scope>NUCLEOTIDE SEQUENCE</scope>
    <source>
        <strain evidence="1">Expedition CK06-06</strain>
    </source>
</reference>
<dbReference type="EMBL" id="BARU01005069">
    <property type="protein sequence ID" value="GAH26260.1"/>
    <property type="molecule type" value="Genomic_DNA"/>
</dbReference>
<organism evidence="1">
    <name type="scientific">marine sediment metagenome</name>
    <dbReference type="NCBI Taxonomy" id="412755"/>
    <lineage>
        <taxon>unclassified sequences</taxon>
        <taxon>metagenomes</taxon>
        <taxon>ecological metagenomes</taxon>
    </lineage>
</organism>
<gene>
    <name evidence="1" type="ORF">S03H2_09742</name>
</gene>
<comment type="caution">
    <text evidence="1">The sequence shown here is derived from an EMBL/GenBank/DDBJ whole genome shotgun (WGS) entry which is preliminary data.</text>
</comment>